<feature type="region of interest" description="Disordered" evidence="1">
    <location>
        <begin position="249"/>
        <end position="298"/>
    </location>
</feature>
<evidence type="ECO:0000256" key="1">
    <source>
        <dbReference type="SAM" id="MobiDB-lite"/>
    </source>
</evidence>
<feature type="domain" description="TPM" evidence="3">
    <location>
        <begin position="29"/>
        <end position="152"/>
    </location>
</feature>
<keyword evidence="2" id="KW-1133">Transmembrane helix</keyword>
<dbReference type="Gene3D" id="3.10.310.50">
    <property type="match status" value="1"/>
</dbReference>
<accession>A0ABM5SG18</accession>
<keyword evidence="2" id="KW-0812">Transmembrane</keyword>
<keyword evidence="2" id="KW-0472">Membrane</keyword>
<proteinExistence type="predicted"/>
<dbReference type="GeneID" id="45567191"/>
<organism evidence="4 5">
    <name type="scientific">Yersinia rohdei</name>
    <dbReference type="NCBI Taxonomy" id="29485"/>
    <lineage>
        <taxon>Bacteria</taxon>
        <taxon>Pseudomonadati</taxon>
        <taxon>Pseudomonadota</taxon>
        <taxon>Gammaproteobacteria</taxon>
        <taxon>Enterobacterales</taxon>
        <taxon>Yersiniaceae</taxon>
        <taxon>Yersinia</taxon>
    </lineage>
</organism>
<feature type="transmembrane region" description="Helical" evidence="2">
    <location>
        <begin position="173"/>
        <end position="192"/>
    </location>
</feature>
<feature type="compositionally biased region" description="Low complexity" evidence="1">
    <location>
        <begin position="267"/>
        <end position="283"/>
    </location>
</feature>
<feature type="transmembrane region" description="Helical" evidence="2">
    <location>
        <begin position="225"/>
        <end position="244"/>
    </location>
</feature>
<keyword evidence="5" id="KW-1185">Reference proteome</keyword>
<gene>
    <name evidence="4" type="ORF">CH64_1892</name>
</gene>
<feature type="compositionally biased region" description="Gly residues" evidence="1">
    <location>
        <begin position="284"/>
        <end position="298"/>
    </location>
</feature>
<dbReference type="Pfam" id="PF04536">
    <property type="entry name" value="TPM_phosphatase"/>
    <property type="match status" value="1"/>
</dbReference>
<evidence type="ECO:0000256" key="2">
    <source>
        <dbReference type="SAM" id="Phobius"/>
    </source>
</evidence>
<protein>
    <submittedName>
        <fullName evidence="4">TLP18.3, Psb32 and MOLO-1 founding s of phosphatase family protein</fullName>
    </submittedName>
</protein>
<dbReference type="InterPro" id="IPR007621">
    <property type="entry name" value="TPM_dom"/>
</dbReference>
<dbReference type="PANTHER" id="PTHR30373:SF2">
    <property type="entry name" value="UPF0603 PROTEIN YGCG"/>
    <property type="match status" value="1"/>
</dbReference>
<dbReference type="EMBL" id="CP009787">
    <property type="protein sequence ID" value="AJJ12265.1"/>
    <property type="molecule type" value="Genomic_DNA"/>
</dbReference>
<reference evidence="4 5" key="1">
    <citation type="journal article" date="2015" name="Genome Announc.">
        <title>Thirty-Two Complete Genome Assemblies of Nine Yersinia Species, Including Y. pestis, Y. pseudotuberculosis, and Y. enterocolitica.</title>
        <authorList>
            <person name="Johnson S.L."/>
            <person name="Daligault H.E."/>
            <person name="Davenport K.W."/>
            <person name="Jaissle J."/>
            <person name="Frey K.G."/>
            <person name="Ladner J.T."/>
            <person name="Broomall S.M."/>
            <person name="Bishop-Lilly K.A."/>
            <person name="Bruce D.C."/>
            <person name="Coyne S.R."/>
            <person name="Gibbons H.S."/>
            <person name="Lo C.C."/>
            <person name="Munk A.C."/>
            <person name="Rosenzweig C.N."/>
            <person name="Koroleva G.I."/>
            <person name="Palacios G.F."/>
            <person name="Redden C.L."/>
            <person name="Xu Y."/>
            <person name="Minogue T.D."/>
            <person name="Chain P.S."/>
        </authorList>
    </citation>
    <scope>NUCLEOTIDE SEQUENCE [LARGE SCALE GENOMIC DNA]</scope>
    <source>
        <strain evidence="4 5">YRA</strain>
    </source>
</reference>
<feature type="transmembrane region" description="Helical" evidence="2">
    <location>
        <begin position="201"/>
        <end position="219"/>
    </location>
</feature>
<name>A0ABM5SG18_YERRO</name>
<evidence type="ECO:0000259" key="3">
    <source>
        <dbReference type="Pfam" id="PF04536"/>
    </source>
</evidence>
<dbReference type="Proteomes" id="UP000031914">
    <property type="component" value="Chromosome"/>
</dbReference>
<dbReference type="RefSeq" id="WP_004715317.1">
    <property type="nucleotide sequence ID" value="NZ_CP009787.1"/>
</dbReference>
<dbReference type="PANTHER" id="PTHR30373">
    <property type="entry name" value="UPF0603 PROTEIN YGCG"/>
    <property type="match status" value="1"/>
</dbReference>
<evidence type="ECO:0000313" key="4">
    <source>
        <dbReference type="EMBL" id="AJJ12265.1"/>
    </source>
</evidence>
<sequence length="298" mass="32420">MIIRLLMLLLVTSFCYGQEISVPSLQHQVTDPAGILADNEQRLLTQQLEILHQKTSVQLALLVIPTTGDDSIEQFATRTFDQWKLGNASHDNGVLLLVAWEDHTVRLEVGYGLEGTITDIQAKNIIHSTMLPFFKQGKIYDGISAGIKEISDLLTQNPKAAVSSQPAPRFPHILSAFLLWGIGLLVLPLWVFRKSSFWARIIKSSTLCSALFGLGSLFGAYYIDYIFMFITAAILLLFASASLLDRTSDNTSQRTRKTSGKKTYATSSSSGSSSSRDSGSSFSGDGGSSGGGGASDRW</sequence>
<evidence type="ECO:0000313" key="5">
    <source>
        <dbReference type="Proteomes" id="UP000031914"/>
    </source>
</evidence>